<keyword evidence="3" id="KW-1185">Reference proteome</keyword>
<protein>
    <submittedName>
        <fullName evidence="2">DUF2163 domain-containing protein</fullName>
    </submittedName>
</protein>
<dbReference type="InterPro" id="IPR018964">
    <property type="entry name" value="Phage_phiJL001_Gp84_C"/>
</dbReference>
<dbReference type="RefSeq" id="WP_165094828.1">
    <property type="nucleotide sequence ID" value="NZ_CP049056.1"/>
</dbReference>
<dbReference type="EMBL" id="CP049056">
    <property type="protein sequence ID" value="QIE54504.1"/>
    <property type="molecule type" value="Genomic_DNA"/>
</dbReference>
<feature type="domain" description="Bacteriophage phiJL001 Gp84 C-terminal" evidence="1">
    <location>
        <begin position="195"/>
        <end position="276"/>
    </location>
</feature>
<dbReference type="Pfam" id="PF09931">
    <property type="entry name" value="Phage_phiJL001_Gp84_N"/>
    <property type="match status" value="1"/>
</dbReference>
<dbReference type="Proteomes" id="UP000503336">
    <property type="component" value="Chromosome"/>
</dbReference>
<dbReference type="Pfam" id="PF09356">
    <property type="entry name" value="Phage_BR0599"/>
    <property type="match status" value="1"/>
</dbReference>
<proteinExistence type="predicted"/>
<dbReference type="AlphaFoldDB" id="A0A7L5BX84"/>
<accession>A0A7L5BX84</accession>
<evidence type="ECO:0000259" key="1">
    <source>
        <dbReference type="Pfam" id="PF09356"/>
    </source>
</evidence>
<organism evidence="2 3">
    <name type="scientific">Pikeienuella piscinae</name>
    <dbReference type="NCBI Taxonomy" id="2748098"/>
    <lineage>
        <taxon>Bacteria</taxon>
        <taxon>Pseudomonadati</taxon>
        <taxon>Pseudomonadota</taxon>
        <taxon>Alphaproteobacteria</taxon>
        <taxon>Rhodobacterales</taxon>
        <taxon>Paracoccaceae</taxon>
        <taxon>Pikeienuella</taxon>
    </lineage>
</organism>
<evidence type="ECO:0000313" key="2">
    <source>
        <dbReference type="EMBL" id="QIE54504.1"/>
    </source>
</evidence>
<dbReference type="KEGG" id="hdh:G5B40_03075"/>
<gene>
    <name evidence="2" type="ORF">G5B40_03075</name>
</gene>
<reference evidence="2 3" key="1">
    <citation type="submission" date="2020-02" db="EMBL/GenBank/DDBJ databases">
        <title>complete genome sequence of Rhodobacteraceae bacterium.</title>
        <authorList>
            <person name="Park J."/>
            <person name="Kim Y.-S."/>
            <person name="Kim K.-H."/>
        </authorList>
    </citation>
    <scope>NUCLEOTIDE SEQUENCE [LARGE SCALE GENOMIC DNA]</scope>
    <source>
        <strain evidence="2 3">RR4-56</strain>
    </source>
</reference>
<sequence length="296" mass="32274">MRTIPAQMQEKLDNGASTFCACWRIDPVNGEPLGFTDHDRDLTFDDLTFEASSGFDANAIERSLGLAIDNTAATGALRSERLTEADIRRGRYDGAEFRLWLVDWSDVSSRILTFRGEIGEITRGDLAFEVEIRGLSEKLNRPVGRRFLRVCDAQLGDLRCGVNADKAVFSGGGTVASVADRRSFEADGLGVFETNWFADGALTWTGGANSGSLMGVRTHIFDGGRARLELDRDPVDAPAVGDTFSVVAGCDKRASTCRDKFQNLKNFRGFPHIPGDNWITSYPADGGVYQGGSRRG</sequence>
<name>A0A7L5BX84_9RHOB</name>
<dbReference type="NCBIfam" id="TIGR02218">
    <property type="entry name" value="phg_TIGR02218"/>
    <property type="match status" value="1"/>
</dbReference>
<dbReference type="InterPro" id="IPR011928">
    <property type="entry name" value="Phage_phiJL001_Gp84"/>
</dbReference>
<evidence type="ECO:0000313" key="3">
    <source>
        <dbReference type="Proteomes" id="UP000503336"/>
    </source>
</evidence>